<feature type="region of interest" description="Disordered" evidence="1">
    <location>
        <begin position="1"/>
        <end position="43"/>
    </location>
</feature>
<accession>A0ABR0T991</accession>
<sequence length="111" mass="11946">MSTPIAPMRATEDVHPLPPKKDTVPSVSDKPAHPKMSSNILDVGRPSDAYSGIVFAAAFEGVDDEAKSTKSHEAITVAFGDKCSPVKEVKAWRCQDDTPAILSFPWSEGHL</sequence>
<dbReference type="Proteomes" id="UP001341245">
    <property type="component" value="Unassembled WGS sequence"/>
</dbReference>
<name>A0ABR0T991_AURPU</name>
<evidence type="ECO:0000313" key="2">
    <source>
        <dbReference type="EMBL" id="KAK6001008.1"/>
    </source>
</evidence>
<evidence type="ECO:0000313" key="3">
    <source>
        <dbReference type="Proteomes" id="UP001341245"/>
    </source>
</evidence>
<keyword evidence="3" id="KW-1185">Reference proteome</keyword>
<feature type="compositionally biased region" description="Basic and acidic residues" evidence="1">
    <location>
        <begin position="10"/>
        <end position="23"/>
    </location>
</feature>
<evidence type="ECO:0000256" key="1">
    <source>
        <dbReference type="SAM" id="MobiDB-lite"/>
    </source>
</evidence>
<reference evidence="2 3" key="1">
    <citation type="submission" date="2023-11" db="EMBL/GenBank/DDBJ databases">
        <title>Draft genome sequence and annotation of the polyextremotolerant black yeast-like fungus Aureobasidium pullulans NRRL 62042.</title>
        <authorList>
            <person name="Dielentheis-Frenken M.R.E."/>
            <person name="Wibberg D."/>
            <person name="Blank L.M."/>
            <person name="Tiso T."/>
        </authorList>
    </citation>
    <scope>NUCLEOTIDE SEQUENCE [LARGE SCALE GENOMIC DNA]</scope>
    <source>
        <strain evidence="2 3">NRRL 62042</strain>
    </source>
</reference>
<organism evidence="2 3">
    <name type="scientific">Aureobasidium pullulans</name>
    <name type="common">Black yeast</name>
    <name type="synonym">Pullularia pullulans</name>
    <dbReference type="NCBI Taxonomy" id="5580"/>
    <lineage>
        <taxon>Eukaryota</taxon>
        <taxon>Fungi</taxon>
        <taxon>Dikarya</taxon>
        <taxon>Ascomycota</taxon>
        <taxon>Pezizomycotina</taxon>
        <taxon>Dothideomycetes</taxon>
        <taxon>Dothideomycetidae</taxon>
        <taxon>Dothideales</taxon>
        <taxon>Saccotheciaceae</taxon>
        <taxon>Aureobasidium</taxon>
    </lineage>
</organism>
<dbReference type="EMBL" id="JASGXD010000015">
    <property type="protein sequence ID" value="KAK6001008.1"/>
    <property type="molecule type" value="Genomic_DNA"/>
</dbReference>
<comment type="caution">
    <text evidence="2">The sequence shown here is derived from an EMBL/GenBank/DDBJ whole genome shotgun (WGS) entry which is preliminary data.</text>
</comment>
<protein>
    <submittedName>
        <fullName evidence="2">Uncharacterized protein</fullName>
    </submittedName>
</protein>
<proteinExistence type="predicted"/>
<gene>
    <name evidence="2" type="ORF">QM012_003091</name>
</gene>